<evidence type="ECO:0000313" key="3">
    <source>
        <dbReference type="Proteomes" id="UP001500767"/>
    </source>
</evidence>
<protein>
    <submittedName>
        <fullName evidence="2">Uncharacterized protein</fullName>
    </submittedName>
</protein>
<name>A0ABP6X6C9_9ACTN</name>
<gene>
    <name evidence="2" type="ORF">GCM10022197_17200</name>
</gene>
<dbReference type="EMBL" id="BAAAYR010000001">
    <property type="protein sequence ID" value="GAA3562130.1"/>
    <property type="molecule type" value="Genomic_DNA"/>
</dbReference>
<evidence type="ECO:0000313" key="2">
    <source>
        <dbReference type="EMBL" id="GAA3562130.1"/>
    </source>
</evidence>
<organism evidence="2 3">
    <name type="scientific">Microlunatus spumicola</name>
    <dbReference type="NCBI Taxonomy" id="81499"/>
    <lineage>
        <taxon>Bacteria</taxon>
        <taxon>Bacillati</taxon>
        <taxon>Actinomycetota</taxon>
        <taxon>Actinomycetes</taxon>
        <taxon>Propionibacteriales</taxon>
        <taxon>Propionibacteriaceae</taxon>
        <taxon>Microlunatus</taxon>
    </lineage>
</organism>
<feature type="compositionally biased region" description="Polar residues" evidence="1">
    <location>
        <begin position="59"/>
        <end position="68"/>
    </location>
</feature>
<feature type="region of interest" description="Disordered" evidence="1">
    <location>
        <begin position="52"/>
        <end position="75"/>
    </location>
</feature>
<sequence>MTTQSVQAGPRAEQESQSTCRVLRWLIVVSPLVEPVSPAAVAVLWSAWPVTSPHVTGPPSHTLTTPTDTPGRLGA</sequence>
<reference evidence="3" key="1">
    <citation type="journal article" date="2019" name="Int. J. Syst. Evol. Microbiol.">
        <title>The Global Catalogue of Microorganisms (GCM) 10K type strain sequencing project: providing services to taxonomists for standard genome sequencing and annotation.</title>
        <authorList>
            <consortium name="The Broad Institute Genomics Platform"/>
            <consortium name="The Broad Institute Genome Sequencing Center for Infectious Disease"/>
            <person name="Wu L."/>
            <person name="Ma J."/>
        </authorList>
    </citation>
    <scope>NUCLEOTIDE SEQUENCE [LARGE SCALE GENOMIC DNA]</scope>
    <source>
        <strain evidence="3">JCM 16540</strain>
    </source>
</reference>
<evidence type="ECO:0000256" key="1">
    <source>
        <dbReference type="SAM" id="MobiDB-lite"/>
    </source>
</evidence>
<accession>A0ABP6X6C9</accession>
<keyword evidence="3" id="KW-1185">Reference proteome</keyword>
<proteinExistence type="predicted"/>
<dbReference type="Proteomes" id="UP001500767">
    <property type="component" value="Unassembled WGS sequence"/>
</dbReference>
<comment type="caution">
    <text evidence="2">The sequence shown here is derived from an EMBL/GenBank/DDBJ whole genome shotgun (WGS) entry which is preliminary data.</text>
</comment>